<reference evidence="2 3" key="1">
    <citation type="submission" date="2024-02" db="EMBL/GenBank/DDBJ databases">
        <title>A draft genome for the cacao thread blight pathogen Marasmius crinis-equi.</title>
        <authorList>
            <person name="Cohen S.P."/>
            <person name="Baruah I.K."/>
            <person name="Amoako-Attah I."/>
            <person name="Bukari Y."/>
            <person name="Meinhardt L.W."/>
            <person name="Bailey B.A."/>
        </authorList>
    </citation>
    <scope>NUCLEOTIDE SEQUENCE [LARGE SCALE GENOMIC DNA]</scope>
    <source>
        <strain evidence="2 3">GH-76</strain>
    </source>
</reference>
<feature type="region of interest" description="Disordered" evidence="1">
    <location>
        <begin position="40"/>
        <end position="71"/>
    </location>
</feature>
<proteinExistence type="predicted"/>
<comment type="caution">
    <text evidence="2">The sequence shown here is derived from an EMBL/GenBank/DDBJ whole genome shotgun (WGS) entry which is preliminary data.</text>
</comment>
<name>A0ABR3FAE2_9AGAR</name>
<dbReference type="Proteomes" id="UP001465976">
    <property type="component" value="Unassembled WGS sequence"/>
</dbReference>
<evidence type="ECO:0000313" key="3">
    <source>
        <dbReference type="Proteomes" id="UP001465976"/>
    </source>
</evidence>
<evidence type="ECO:0000313" key="2">
    <source>
        <dbReference type="EMBL" id="KAL0572194.1"/>
    </source>
</evidence>
<protein>
    <submittedName>
        <fullName evidence="2">Uncharacterized protein</fullName>
    </submittedName>
</protein>
<accession>A0ABR3FAE2</accession>
<gene>
    <name evidence="2" type="ORF">V5O48_009766</name>
</gene>
<keyword evidence="3" id="KW-1185">Reference proteome</keyword>
<dbReference type="EMBL" id="JBAHYK010000657">
    <property type="protein sequence ID" value="KAL0572194.1"/>
    <property type="molecule type" value="Genomic_DNA"/>
</dbReference>
<sequence length="71" mass="7974">MVGDWQVFDSFPFTLGCQESKLCKVYPSGLKATNHRVPIKLASNGNPDNQSQRNVTLKPETDFKDNMATKE</sequence>
<evidence type="ECO:0000256" key="1">
    <source>
        <dbReference type="SAM" id="MobiDB-lite"/>
    </source>
</evidence>
<feature type="compositionally biased region" description="Polar residues" evidence="1">
    <location>
        <begin position="43"/>
        <end position="55"/>
    </location>
</feature>
<feature type="compositionally biased region" description="Basic and acidic residues" evidence="1">
    <location>
        <begin position="59"/>
        <end position="71"/>
    </location>
</feature>
<organism evidence="2 3">
    <name type="scientific">Marasmius crinis-equi</name>
    <dbReference type="NCBI Taxonomy" id="585013"/>
    <lineage>
        <taxon>Eukaryota</taxon>
        <taxon>Fungi</taxon>
        <taxon>Dikarya</taxon>
        <taxon>Basidiomycota</taxon>
        <taxon>Agaricomycotina</taxon>
        <taxon>Agaricomycetes</taxon>
        <taxon>Agaricomycetidae</taxon>
        <taxon>Agaricales</taxon>
        <taxon>Marasmiineae</taxon>
        <taxon>Marasmiaceae</taxon>
        <taxon>Marasmius</taxon>
    </lineage>
</organism>